<sequence length="130" mass="13573">MIRRLAPLALLLATAAAPPAMMDVAPAPAASPLLLNSADDARLVCGERVDVAKQLACVSWLNGAYQIATRYQSLSPQLFPDSCPPAGAAPLGRQRELLLAWLAANPGERVSPALLAYRKAMAAAFPCPPG</sequence>
<name>A0A255YDC9_9SPHN</name>
<keyword evidence="4" id="KW-1185">Reference proteome</keyword>
<accession>A0A255YDC9</accession>
<dbReference type="Proteomes" id="UP000216991">
    <property type="component" value="Unassembled WGS sequence"/>
</dbReference>
<dbReference type="Pfam" id="PF18602">
    <property type="entry name" value="Rap1a"/>
    <property type="match status" value="1"/>
</dbReference>
<dbReference type="OrthoDB" id="9933478at2"/>
<protein>
    <recommendedName>
        <fullName evidence="2">Rap1a immunity protein domain-containing protein</fullName>
    </recommendedName>
</protein>
<dbReference type="AlphaFoldDB" id="A0A255YDC9"/>
<comment type="caution">
    <text evidence="3">The sequence shown here is derived from an EMBL/GenBank/DDBJ whole genome shotgun (WGS) entry which is preliminary data.</text>
</comment>
<dbReference type="EMBL" id="NOXT01000114">
    <property type="protein sequence ID" value="OYQ27201.1"/>
    <property type="molecule type" value="Genomic_DNA"/>
</dbReference>
<dbReference type="InterPro" id="IPR041238">
    <property type="entry name" value="Rap1a"/>
</dbReference>
<evidence type="ECO:0000313" key="3">
    <source>
        <dbReference type="EMBL" id="OYQ27201.1"/>
    </source>
</evidence>
<evidence type="ECO:0000259" key="2">
    <source>
        <dbReference type="Pfam" id="PF18602"/>
    </source>
</evidence>
<gene>
    <name evidence="3" type="ORF">CHU93_10690</name>
</gene>
<organism evidence="3 4">
    <name type="scientific">Sandarakinorhabdus cyanobacteriorum</name>
    <dbReference type="NCBI Taxonomy" id="1981098"/>
    <lineage>
        <taxon>Bacteria</taxon>
        <taxon>Pseudomonadati</taxon>
        <taxon>Pseudomonadota</taxon>
        <taxon>Alphaproteobacteria</taxon>
        <taxon>Sphingomonadales</taxon>
        <taxon>Sphingosinicellaceae</taxon>
        <taxon>Sandarakinorhabdus</taxon>
    </lineage>
</organism>
<dbReference type="RefSeq" id="WP_094474032.1">
    <property type="nucleotide sequence ID" value="NZ_NOXT01000114.1"/>
</dbReference>
<evidence type="ECO:0000313" key="4">
    <source>
        <dbReference type="Proteomes" id="UP000216991"/>
    </source>
</evidence>
<feature type="signal peptide" evidence="1">
    <location>
        <begin position="1"/>
        <end position="22"/>
    </location>
</feature>
<proteinExistence type="predicted"/>
<feature type="domain" description="Rap1a immunity protein" evidence="2">
    <location>
        <begin position="45"/>
        <end position="127"/>
    </location>
</feature>
<keyword evidence="1" id="KW-0732">Signal</keyword>
<feature type="chain" id="PRO_5012920068" description="Rap1a immunity protein domain-containing protein" evidence="1">
    <location>
        <begin position="23"/>
        <end position="130"/>
    </location>
</feature>
<reference evidence="3 4" key="1">
    <citation type="submission" date="2017-07" db="EMBL/GenBank/DDBJ databases">
        <title>Sandarakinorhabdus cyanobacteriorum sp. nov., a novel bacterium isolated from cyanobacterial aggregates in a eutrophic lake.</title>
        <authorList>
            <person name="Cai H."/>
        </authorList>
    </citation>
    <scope>NUCLEOTIDE SEQUENCE [LARGE SCALE GENOMIC DNA]</scope>
    <source>
        <strain evidence="3 4">TH057</strain>
    </source>
</reference>
<evidence type="ECO:0000256" key="1">
    <source>
        <dbReference type="SAM" id="SignalP"/>
    </source>
</evidence>